<comment type="caution">
    <text evidence="7">The sequence shown here is derived from an EMBL/GenBank/DDBJ whole genome shotgun (WGS) entry which is preliminary data.</text>
</comment>
<evidence type="ECO:0000259" key="6">
    <source>
        <dbReference type="Pfam" id="PF00884"/>
    </source>
</evidence>
<dbReference type="Pfam" id="PF00884">
    <property type="entry name" value="Sulfatase"/>
    <property type="match status" value="1"/>
</dbReference>
<evidence type="ECO:0000313" key="8">
    <source>
        <dbReference type="Proteomes" id="UP001595904"/>
    </source>
</evidence>
<dbReference type="SUPFAM" id="SSF53649">
    <property type="entry name" value="Alkaline phosphatase-like"/>
    <property type="match status" value="1"/>
</dbReference>
<proteinExistence type="inferred from homology"/>
<dbReference type="PANTHER" id="PTHR42693">
    <property type="entry name" value="ARYLSULFATASE FAMILY MEMBER"/>
    <property type="match status" value="1"/>
</dbReference>
<evidence type="ECO:0000256" key="5">
    <source>
        <dbReference type="SAM" id="SignalP"/>
    </source>
</evidence>
<feature type="signal peptide" evidence="5">
    <location>
        <begin position="1"/>
        <end position="21"/>
    </location>
</feature>
<accession>A0ABV8T2M8</accession>
<protein>
    <submittedName>
        <fullName evidence="7">Sulfatase</fullName>
    </submittedName>
</protein>
<keyword evidence="8" id="KW-1185">Reference proteome</keyword>
<reference evidence="8" key="1">
    <citation type="journal article" date="2019" name="Int. J. Syst. Evol. Microbiol.">
        <title>The Global Catalogue of Microorganisms (GCM) 10K type strain sequencing project: providing services to taxonomists for standard genome sequencing and annotation.</title>
        <authorList>
            <consortium name="The Broad Institute Genomics Platform"/>
            <consortium name="The Broad Institute Genome Sequencing Center for Infectious Disease"/>
            <person name="Wu L."/>
            <person name="Ma J."/>
        </authorList>
    </citation>
    <scope>NUCLEOTIDE SEQUENCE [LARGE SCALE GENOMIC DNA]</scope>
    <source>
        <strain evidence="8">CGMCC 1.10759</strain>
    </source>
</reference>
<gene>
    <name evidence="7" type="ORF">ACFPN2_33165</name>
</gene>
<dbReference type="InterPro" id="IPR050738">
    <property type="entry name" value="Sulfatase"/>
</dbReference>
<evidence type="ECO:0000256" key="4">
    <source>
        <dbReference type="ARBA" id="ARBA00022837"/>
    </source>
</evidence>
<comment type="similarity">
    <text evidence="1">Belongs to the sulfatase family.</text>
</comment>
<dbReference type="RefSeq" id="WP_380604771.1">
    <property type="nucleotide sequence ID" value="NZ_JBHSDU010000015.1"/>
</dbReference>
<dbReference type="InterPro" id="IPR024607">
    <property type="entry name" value="Sulfatase_CS"/>
</dbReference>
<dbReference type="EMBL" id="JBHSDU010000015">
    <property type="protein sequence ID" value="MFC4313972.1"/>
    <property type="molecule type" value="Genomic_DNA"/>
</dbReference>
<dbReference type="Gene3D" id="3.40.720.10">
    <property type="entry name" value="Alkaline Phosphatase, subunit A"/>
    <property type="match status" value="1"/>
</dbReference>
<dbReference type="PROSITE" id="PS00149">
    <property type="entry name" value="SULFATASE_2"/>
    <property type="match status" value="1"/>
</dbReference>
<feature type="domain" description="Sulfatase N-terminal" evidence="6">
    <location>
        <begin position="37"/>
        <end position="370"/>
    </location>
</feature>
<evidence type="ECO:0000256" key="3">
    <source>
        <dbReference type="ARBA" id="ARBA00022801"/>
    </source>
</evidence>
<name>A0ABV8T2M8_9GAMM</name>
<evidence type="ECO:0000313" key="7">
    <source>
        <dbReference type="EMBL" id="MFC4313972.1"/>
    </source>
</evidence>
<dbReference type="InterPro" id="IPR017850">
    <property type="entry name" value="Alkaline_phosphatase_core_sf"/>
</dbReference>
<keyword evidence="4" id="KW-0106">Calcium</keyword>
<dbReference type="Proteomes" id="UP001595904">
    <property type="component" value="Unassembled WGS sequence"/>
</dbReference>
<keyword evidence="3" id="KW-0378">Hydrolase</keyword>
<dbReference type="PANTHER" id="PTHR42693:SF33">
    <property type="entry name" value="ARYLSULFATASE"/>
    <property type="match status" value="1"/>
</dbReference>
<keyword evidence="5" id="KW-0732">Signal</keyword>
<sequence>MAERYPKLIRGLLVCCGLALASCATKPEPHVEAQRPKNILFILVDDLGYADFSVTGNRKVQTPNIDRLAQQGLLMTQFSVAAPICSASRAGLMTGTFPAKQRIVSFISNRKHNEQMGQANWLDPAVPTLPRTLHDVGYATAHIGKWHLGGGRDIGEAPLITEYGFDESYTQFEGLGPRVLMKEDTAKLASQSAALGHGPIEWAPKSTLTERYVSKALDFIQRTGDRPWFVQLWLDDVHDPWHPDEVQMPPVRGKGDDADEERFFAVLVAMDAQLGRLIDTLRNSGKLNDTLIVLTGDNGPSGAGQYYENGATPPGDALQFRGRKGSLYEGGVREPLIVYWPGHIKPGKRDDTTVANGVDLFPTLAQLAGAKPPAALDGVSLAAAWTGAPIESRPDIFYAYGGFGVPGKSPRPFLDRDVSPPFAVRSGDWKLLARGDGTGAELYNLSTDVSESRNVAKENPDVAAALTEKVVRWRKTLPQ</sequence>
<feature type="chain" id="PRO_5046163354" evidence="5">
    <location>
        <begin position="22"/>
        <end position="479"/>
    </location>
</feature>
<evidence type="ECO:0000256" key="1">
    <source>
        <dbReference type="ARBA" id="ARBA00008779"/>
    </source>
</evidence>
<organism evidence="7 8">
    <name type="scientific">Steroidobacter flavus</name>
    <dbReference type="NCBI Taxonomy" id="1842136"/>
    <lineage>
        <taxon>Bacteria</taxon>
        <taxon>Pseudomonadati</taxon>
        <taxon>Pseudomonadota</taxon>
        <taxon>Gammaproteobacteria</taxon>
        <taxon>Steroidobacterales</taxon>
        <taxon>Steroidobacteraceae</taxon>
        <taxon>Steroidobacter</taxon>
    </lineage>
</organism>
<keyword evidence="2" id="KW-0479">Metal-binding</keyword>
<evidence type="ECO:0000256" key="2">
    <source>
        <dbReference type="ARBA" id="ARBA00022723"/>
    </source>
</evidence>
<dbReference type="Gene3D" id="3.30.1120.10">
    <property type="match status" value="1"/>
</dbReference>
<dbReference type="InterPro" id="IPR000917">
    <property type="entry name" value="Sulfatase_N"/>
</dbReference>
<dbReference type="PROSITE" id="PS51257">
    <property type="entry name" value="PROKAR_LIPOPROTEIN"/>
    <property type="match status" value="1"/>
</dbReference>